<dbReference type="AlphaFoldDB" id="A0A267MF25"/>
<dbReference type="PANTHER" id="PTHR42743">
    <property type="entry name" value="AMINO-ACID AMINOTRANSFERASE"/>
    <property type="match status" value="1"/>
</dbReference>
<dbReference type="GO" id="GO:0005829">
    <property type="term" value="C:cytosol"/>
    <property type="evidence" value="ECO:0007669"/>
    <property type="project" value="TreeGrafter"/>
</dbReference>
<comment type="similarity">
    <text evidence="2 4">Belongs to the class-IV pyridoxal-phosphate-dependent aminotransferase family.</text>
</comment>
<dbReference type="GO" id="GO:0008483">
    <property type="term" value="F:transaminase activity"/>
    <property type="evidence" value="ECO:0007669"/>
    <property type="project" value="UniProtKB-KW"/>
</dbReference>
<name>A0A267MF25_9FIRM</name>
<evidence type="ECO:0000313" key="8">
    <source>
        <dbReference type="Proteomes" id="UP000216024"/>
    </source>
</evidence>
<keyword evidence="7" id="KW-0032">Aminotransferase</keyword>
<evidence type="ECO:0000256" key="1">
    <source>
        <dbReference type="ARBA" id="ARBA00001933"/>
    </source>
</evidence>
<keyword evidence="7" id="KW-0808">Transferase</keyword>
<evidence type="ECO:0000313" key="7">
    <source>
        <dbReference type="EMBL" id="PAB58169.1"/>
    </source>
</evidence>
<evidence type="ECO:0000256" key="2">
    <source>
        <dbReference type="ARBA" id="ARBA00009320"/>
    </source>
</evidence>
<comment type="cofactor">
    <cofactor evidence="1 5">
        <name>pyridoxal 5'-phosphate</name>
        <dbReference type="ChEBI" id="CHEBI:597326"/>
    </cofactor>
</comment>
<dbReference type="Pfam" id="PF01063">
    <property type="entry name" value="Aminotran_4"/>
    <property type="match status" value="1"/>
</dbReference>
<dbReference type="SUPFAM" id="SSF56752">
    <property type="entry name" value="D-aminoacid aminotransferase-like PLP-dependent enzymes"/>
    <property type="match status" value="1"/>
</dbReference>
<dbReference type="InterPro" id="IPR050571">
    <property type="entry name" value="Class-IV_PLP-Dep_Aminotrnsfr"/>
</dbReference>
<dbReference type="InterPro" id="IPR001544">
    <property type="entry name" value="Aminotrans_IV"/>
</dbReference>
<dbReference type="GO" id="GO:0008652">
    <property type="term" value="P:amino acid biosynthetic process"/>
    <property type="evidence" value="ECO:0007669"/>
    <property type="project" value="UniProtKB-ARBA"/>
</dbReference>
<dbReference type="EMBL" id="NIBG01000019">
    <property type="protein sequence ID" value="PAB58169.1"/>
    <property type="molecule type" value="Genomic_DNA"/>
</dbReference>
<dbReference type="PROSITE" id="PS00770">
    <property type="entry name" value="AA_TRANSFER_CLASS_4"/>
    <property type="match status" value="1"/>
</dbReference>
<evidence type="ECO:0000256" key="3">
    <source>
        <dbReference type="ARBA" id="ARBA00022898"/>
    </source>
</evidence>
<organism evidence="7 8">
    <name type="scientific">Anaeromicrobium sediminis</name>
    <dbReference type="NCBI Taxonomy" id="1478221"/>
    <lineage>
        <taxon>Bacteria</taxon>
        <taxon>Bacillati</taxon>
        <taxon>Bacillota</taxon>
        <taxon>Clostridia</taxon>
        <taxon>Peptostreptococcales</taxon>
        <taxon>Thermotaleaceae</taxon>
        <taxon>Anaeromicrobium</taxon>
    </lineage>
</organism>
<dbReference type="Proteomes" id="UP000216024">
    <property type="component" value="Unassembled WGS sequence"/>
</dbReference>
<dbReference type="InterPro" id="IPR036038">
    <property type="entry name" value="Aminotransferase-like"/>
</dbReference>
<dbReference type="InterPro" id="IPR018300">
    <property type="entry name" value="Aminotrans_IV_CS"/>
</dbReference>
<dbReference type="FunFam" id="3.20.10.10:FF:000002">
    <property type="entry name" value="D-alanine aminotransferase"/>
    <property type="match status" value="1"/>
</dbReference>
<comment type="caution">
    <text evidence="7">The sequence shown here is derived from an EMBL/GenBank/DDBJ whole genome shotgun (WGS) entry which is preliminary data.</text>
</comment>
<accession>A0A267MF25</accession>
<feature type="coiled-coil region" evidence="6">
    <location>
        <begin position="55"/>
        <end position="86"/>
    </location>
</feature>
<protein>
    <submittedName>
        <fullName evidence="7">Branched-chain amino acid aminotransferase</fullName>
    </submittedName>
</protein>
<keyword evidence="3 5" id="KW-0663">Pyridoxal phosphate</keyword>
<reference evidence="7 8" key="1">
    <citation type="submission" date="2017-06" db="EMBL/GenBank/DDBJ databases">
        <title>Draft genome sequence of anaerobic fermentative bacterium Anaeromicrobium sediminis DY2726D isolated from West Pacific Ocean sediments.</title>
        <authorList>
            <person name="Zeng X."/>
        </authorList>
    </citation>
    <scope>NUCLEOTIDE SEQUENCE [LARGE SCALE GENOMIC DNA]</scope>
    <source>
        <strain evidence="7 8">DY2726D</strain>
    </source>
</reference>
<dbReference type="Gene3D" id="3.20.10.10">
    <property type="entry name" value="D-amino Acid Aminotransferase, subunit A, domain 2"/>
    <property type="match status" value="1"/>
</dbReference>
<gene>
    <name evidence="7" type="ORF">CCE28_16675</name>
</gene>
<dbReference type="InterPro" id="IPR043131">
    <property type="entry name" value="BCAT-like_N"/>
</dbReference>
<dbReference type="InterPro" id="IPR043132">
    <property type="entry name" value="BCAT-like_C"/>
</dbReference>
<sequence length="282" mass="33050">MEVIMKLEAFLDYYIYNGKKFSTQGEDKFQHIKEPVVYEVIRIIDGQPLFLEEHIDRMRKSMDLLKAKLKKDNEEIEREIYKLIEINREKNMNVKLVCGDIHNSQNFIAYFIKSNYPKREVYNDGIHTIIYNTERHNPNAKVVDSDLRSKINEKLKEEHGFEALLVNEEGCVTEGSRSNIFFVDDNCVYTASNDNVLMGITRTQIFKICEKLNFKIEERNISVKEIKTLKGAFMTGTSVNVLPIRTVENINLNSVQNEIIKNISDSYNKMVEEYIRNRKKSN</sequence>
<dbReference type="Gene3D" id="3.30.470.10">
    <property type="match status" value="1"/>
</dbReference>
<dbReference type="GO" id="GO:0046394">
    <property type="term" value="P:carboxylic acid biosynthetic process"/>
    <property type="evidence" value="ECO:0007669"/>
    <property type="project" value="UniProtKB-ARBA"/>
</dbReference>
<evidence type="ECO:0000256" key="5">
    <source>
        <dbReference type="RuleBase" id="RU004516"/>
    </source>
</evidence>
<proteinExistence type="inferred from homology"/>
<dbReference type="PANTHER" id="PTHR42743:SF11">
    <property type="entry name" value="AMINODEOXYCHORISMATE LYASE"/>
    <property type="match status" value="1"/>
</dbReference>
<dbReference type="OrthoDB" id="9805628at2"/>
<evidence type="ECO:0000256" key="4">
    <source>
        <dbReference type="RuleBase" id="RU004106"/>
    </source>
</evidence>
<keyword evidence="8" id="KW-1185">Reference proteome</keyword>
<keyword evidence="6" id="KW-0175">Coiled coil</keyword>
<evidence type="ECO:0000256" key="6">
    <source>
        <dbReference type="SAM" id="Coils"/>
    </source>
</evidence>
<dbReference type="CDD" id="cd00449">
    <property type="entry name" value="PLPDE_IV"/>
    <property type="match status" value="1"/>
</dbReference>